<dbReference type="STRING" id="4790.A0A0W8C1L0"/>
<dbReference type="InterPro" id="IPR036322">
    <property type="entry name" value="WD40_repeat_dom_sf"/>
</dbReference>
<dbReference type="CDD" id="cd00065">
    <property type="entry name" value="FYVE_like_SF"/>
    <property type="match status" value="2"/>
</dbReference>
<dbReference type="InterPro" id="IPR052727">
    <property type="entry name" value="Rab4/Rab5_effector"/>
</dbReference>
<feature type="domain" description="FYVE-type" evidence="8">
    <location>
        <begin position="287"/>
        <end position="347"/>
    </location>
</feature>
<dbReference type="InterPro" id="IPR023393">
    <property type="entry name" value="START-like_dom_sf"/>
</dbReference>
<feature type="repeat" description="WD" evidence="7">
    <location>
        <begin position="1358"/>
        <end position="1392"/>
    </location>
</feature>
<dbReference type="InterPro" id="IPR019775">
    <property type="entry name" value="WD40_repeat_CS"/>
</dbReference>
<dbReference type="Proteomes" id="UP000052943">
    <property type="component" value="Unassembled WGS sequence"/>
</dbReference>
<name>A0A0W8C1L0_PHYNI</name>
<evidence type="ECO:0000313" key="9">
    <source>
        <dbReference type="EMBL" id="KUF77892.1"/>
    </source>
</evidence>
<evidence type="ECO:0000259" key="8">
    <source>
        <dbReference type="PROSITE" id="PS50178"/>
    </source>
</evidence>
<dbReference type="OrthoDB" id="674604at2759"/>
<dbReference type="Gene3D" id="2.130.10.10">
    <property type="entry name" value="YVTN repeat-like/Quinoprotein amine dehydrogenase"/>
    <property type="match status" value="3"/>
</dbReference>
<evidence type="ECO:0000256" key="1">
    <source>
        <dbReference type="ARBA" id="ARBA00022574"/>
    </source>
</evidence>
<evidence type="ECO:0000256" key="6">
    <source>
        <dbReference type="PROSITE-ProRule" id="PRU00091"/>
    </source>
</evidence>
<dbReference type="SUPFAM" id="SSF57903">
    <property type="entry name" value="FYVE/PHD zinc finger"/>
    <property type="match status" value="1"/>
</dbReference>
<dbReference type="InterPro" id="IPR054080">
    <property type="entry name" value="TPR1-like_2nd"/>
</dbReference>
<dbReference type="PROSITE" id="PS50896">
    <property type="entry name" value="LISH"/>
    <property type="match status" value="1"/>
</dbReference>
<evidence type="ECO:0000256" key="5">
    <source>
        <dbReference type="ARBA" id="ARBA00022833"/>
    </source>
</evidence>
<dbReference type="PANTHER" id="PTHR13510">
    <property type="entry name" value="FYVE-FINGER-CONTAINING RAB5 EFFECTOR PROTEIN RABENOSYN-5-RELATED"/>
    <property type="match status" value="1"/>
</dbReference>
<keyword evidence="2" id="KW-0479">Metal-binding</keyword>
<feature type="repeat" description="WD" evidence="7">
    <location>
        <begin position="1108"/>
        <end position="1140"/>
    </location>
</feature>
<evidence type="ECO:0000313" key="10">
    <source>
        <dbReference type="Proteomes" id="UP000052943"/>
    </source>
</evidence>
<gene>
    <name evidence="9" type="ORF">AM587_10009365</name>
</gene>
<dbReference type="SUPFAM" id="SSF50978">
    <property type="entry name" value="WD40 repeat-like"/>
    <property type="match status" value="1"/>
</dbReference>
<dbReference type="Pfam" id="PF00400">
    <property type="entry name" value="WD40"/>
    <property type="match status" value="7"/>
</dbReference>
<accession>A0A0W8C1L0</accession>
<feature type="repeat" description="WD" evidence="7">
    <location>
        <begin position="1171"/>
        <end position="1212"/>
    </location>
</feature>
<dbReference type="PROSITE" id="PS50294">
    <property type="entry name" value="WD_REPEATS_REGION"/>
    <property type="match status" value="5"/>
</dbReference>
<dbReference type="InterPro" id="IPR011011">
    <property type="entry name" value="Znf_FYVE_PHD"/>
</dbReference>
<feature type="repeat" description="WD" evidence="7">
    <location>
        <begin position="1274"/>
        <end position="1315"/>
    </location>
</feature>
<dbReference type="CDD" id="cd00200">
    <property type="entry name" value="WD40"/>
    <property type="match status" value="1"/>
</dbReference>
<keyword evidence="5" id="KW-0862">Zinc</keyword>
<dbReference type="PRINTS" id="PR00320">
    <property type="entry name" value="GPROTEINBRPT"/>
</dbReference>
<dbReference type="InterPro" id="IPR015943">
    <property type="entry name" value="WD40/YVTN_repeat-like_dom_sf"/>
</dbReference>
<keyword evidence="1 7" id="KW-0853">WD repeat</keyword>
<dbReference type="PROSITE" id="PS50082">
    <property type="entry name" value="WD_REPEATS_2"/>
    <property type="match status" value="7"/>
</dbReference>
<sequence length="1565" mass="173792">MKSITELAPPDLDMSEQDGDLLRELAETLTVHNIQQYNTLLKTKDGFADNRRWKELRRKDGIRVYRERSRHNGLPSTPSLLLLGTIEGKLDDVMYGAVATTDEAIRIKSTCVQDGIIDSKVLHELVQPTVEDPFHHVSIKWRLYNNQRDYVSLDTTGIAHTVKRERIGYNISHSVAFAQIPGMEETHGIERGNMSVCSLYLQKTPTTVECYVRGFFDFHTQNEMVNTMSLQAIAAQWACFTRKRECALMKKLVWRMRKSSGCTASLSLPNDRPSITQQPPARIRGRCAVCSRSFGFLGTNHKSCKSCLRQVCTRCSSKQLVCIVAPDQRTVLGKKRSFCSTCLTDAANSDALEVAQEELASSKAYRETCLAKAQEMARASRASFMQSAVSRHSRINSRMLRLLRTHTEEEHRILGEFGRHRSLSLQNATANMRLVHLLPEPSISRQDCNMLQHLADTLAGHNISQYNTLVKTKDGRADPQRWREVRRRGNVRIYSERYTSTAQCPATPQLLLLGTVEGKLEEIMYGAVATTDEAMRIQSACTKDNVRDSKVLYEIVQPSFHDPFRTVAVKWRLYEGRDYVSLDATGITQVRGYERVGYSISHSVALSDIPSFERSHGIERGNMSVCALYRQKTPNTVECYVRGFFDFNTKNEVLKNMSLQTIATQWSAYARKNTCALAKKLSWRVRKNCGWSSQSSRTYSFADDLDDFVARQRPASSNEPTRCSVCHKASSFLVSIRRTCTSCELPVCSKCVVKKTVVALAPDQHTILERKRSFCVSCMNAVESCDVMSIAREELVRQLEEENDEDIDAYWARLSSMTVNSSCYSSIASRQSSLTSSYGSFNLAEIFNRPSLIGRGHHRTSIPPEATFDEHDTQIKQELLALITQYLQQEGFAMSSATIQDEANVKSHGRLQERDALRRLGAAIMDGDWDLVAKLLGKHLKKFHAAHQGFLYAVCKQEYLELIDRQEYQKAFTFLTTHLKPLEKVAAATSSSRHEFKELCYLLTCKAVGESDAFRDWEGVVRSREKLVEQLRATFALEEVISPQQDGDAAMTSPPVAMPDNRLVQLLHQSVAYQMEFSRYHPKTIPKVTTLLRDFECEVLPNAVKSTYVGHSQNVKFVTFVGTDGELLASGSSDATIKLWPTELPETHQESGEEQVDETTGTVCRQWTRDLLGHSSRIWYLTASSSGERLYSGSGDGTVKVWDLRAALEERAAAQQAQDDDDDLLNGQRGVNIMQSAVEIAAAATSGATSAIAAATTLPHNYSVTSAECLATLMSPNGGDVYTVNLHPSETHLVTGGYDQSVRLWDIATGAVVKTFRGHFASVCDVQFNRHANFIVSGSKDGTIRLWDILSGLCVHTLRQTLGEVTSISMASNGYTLLSGSRNNSNRLWDLRMLHAPRAHLSTGLSSGASSGGSSGSLSSYSIGGNGGVVNGYGSANGVGISGGVGYGSSGNLSASGSVSGGSTGFSGSRHVEQRPLQRFKGHQNTAKNIVRASFGPRESFVLGGSEDGFVYVWEVATGKLLERLSGHRGVTYNARWHEKQALLASSSHDGTVKTWWWQDKASQL</sequence>
<protein>
    <submittedName>
        <fullName evidence="9">WD repeat-containing protein</fullName>
    </submittedName>
</protein>
<reference evidence="9 10" key="1">
    <citation type="submission" date="2015-11" db="EMBL/GenBank/DDBJ databases">
        <title>Genomes and virulence difference between two physiological races of Phytophthora nicotianae.</title>
        <authorList>
            <person name="Liu H."/>
            <person name="Ma X."/>
            <person name="Yu H."/>
            <person name="Fang D."/>
            <person name="Li Y."/>
            <person name="Wang X."/>
            <person name="Wang W."/>
            <person name="Dong Y."/>
            <person name="Xiao B."/>
        </authorList>
    </citation>
    <scope>NUCLEOTIDE SEQUENCE [LARGE SCALE GENOMIC DNA]</scope>
    <source>
        <strain evidence="10">race 0</strain>
    </source>
</reference>
<feature type="repeat" description="WD" evidence="7">
    <location>
        <begin position="1316"/>
        <end position="1357"/>
    </location>
</feature>
<dbReference type="InterPro" id="IPR001680">
    <property type="entry name" value="WD40_rpt"/>
</dbReference>
<evidence type="ECO:0000256" key="3">
    <source>
        <dbReference type="ARBA" id="ARBA00022737"/>
    </source>
</evidence>
<dbReference type="PROSITE" id="PS50178">
    <property type="entry name" value="ZF_FYVE"/>
    <property type="match status" value="1"/>
</dbReference>
<feature type="repeat" description="WD" evidence="7">
    <location>
        <begin position="1483"/>
        <end position="1524"/>
    </location>
</feature>
<dbReference type="GO" id="GO:0008270">
    <property type="term" value="F:zinc ion binding"/>
    <property type="evidence" value="ECO:0007669"/>
    <property type="project" value="UniProtKB-KW"/>
</dbReference>
<dbReference type="PROSITE" id="PS00678">
    <property type="entry name" value="WD_REPEATS_1"/>
    <property type="match status" value="4"/>
</dbReference>
<dbReference type="InterPro" id="IPR020472">
    <property type="entry name" value="WD40_PAC1"/>
</dbReference>
<dbReference type="SMART" id="SM00320">
    <property type="entry name" value="WD40"/>
    <property type="match status" value="7"/>
</dbReference>
<comment type="caution">
    <text evidence="9">The sequence shown here is derived from an EMBL/GenBank/DDBJ whole genome shotgun (WGS) entry which is preliminary data.</text>
</comment>
<proteinExistence type="predicted"/>
<dbReference type="Gene3D" id="3.30.530.20">
    <property type="match status" value="2"/>
</dbReference>
<dbReference type="Pfam" id="PF21889">
    <property type="entry name" value="TPR1-like_2nd"/>
    <property type="match status" value="1"/>
</dbReference>
<dbReference type="EMBL" id="LNFO01005463">
    <property type="protein sequence ID" value="KUF77892.1"/>
    <property type="molecule type" value="Genomic_DNA"/>
</dbReference>
<keyword evidence="3" id="KW-0677">Repeat</keyword>
<dbReference type="InterPro" id="IPR006594">
    <property type="entry name" value="LisH"/>
</dbReference>
<evidence type="ECO:0000256" key="7">
    <source>
        <dbReference type="PROSITE-ProRule" id="PRU00221"/>
    </source>
</evidence>
<dbReference type="InterPro" id="IPR013083">
    <property type="entry name" value="Znf_RING/FYVE/PHD"/>
</dbReference>
<keyword evidence="4 6" id="KW-0863">Zinc-finger</keyword>
<organism evidence="9 10">
    <name type="scientific">Phytophthora nicotianae</name>
    <name type="common">Potato buckeye rot agent</name>
    <name type="synonym">Phytophthora parasitica</name>
    <dbReference type="NCBI Taxonomy" id="4792"/>
    <lineage>
        <taxon>Eukaryota</taxon>
        <taxon>Sar</taxon>
        <taxon>Stramenopiles</taxon>
        <taxon>Oomycota</taxon>
        <taxon>Peronosporomycetes</taxon>
        <taxon>Peronosporales</taxon>
        <taxon>Peronosporaceae</taxon>
        <taxon>Phytophthora</taxon>
    </lineage>
</organism>
<evidence type="ECO:0000256" key="4">
    <source>
        <dbReference type="ARBA" id="ARBA00022771"/>
    </source>
</evidence>
<evidence type="ECO:0000256" key="2">
    <source>
        <dbReference type="ARBA" id="ARBA00022723"/>
    </source>
</evidence>
<feature type="repeat" description="WD" evidence="7">
    <location>
        <begin position="1525"/>
        <end position="1556"/>
    </location>
</feature>
<dbReference type="Gene3D" id="3.30.40.10">
    <property type="entry name" value="Zinc/RING finger domain, C3HC4 (zinc finger)"/>
    <property type="match status" value="2"/>
</dbReference>
<dbReference type="PANTHER" id="PTHR13510:SF44">
    <property type="entry name" value="RABENOSYN-5"/>
    <property type="match status" value="1"/>
</dbReference>
<dbReference type="InterPro" id="IPR017455">
    <property type="entry name" value="Znf_FYVE-rel"/>
</dbReference>